<reference evidence="1" key="1">
    <citation type="submission" date="2023-03" db="EMBL/GenBank/DDBJ databases">
        <title>Mating type loci evolution in Malassezia.</title>
        <authorList>
            <person name="Coelho M.A."/>
        </authorList>
    </citation>
    <scope>NUCLEOTIDE SEQUENCE</scope>
    <source>
        <strain evidence="1">CBS 7876</strain>
    </source>
</reference>
<protein>
    <submittedName>
        <fullName evidence="1">Uncharacterized protein</fullName>
    </submittedName>
</protein>
<dbReference type="Proteomes" id="UP001214603">
    <property type="component" value="Chromosome 2"/>
</dbReference>
<proteinExistence type="predicted"/>
<keyword evidence="2" id="KW-1185">Reference proteome</keyword>
<accession>A0AAF0E047</accession>
<gene>
    <name evidence="1" type="ORF">MOBT1_001399</name>
</gene>
<dbReference type="AlphaFoldDB" id="A0AAF0E047"/>
<name>A0AAF0E047_9BASI</name>
<evidence type="ECO:0000313" key="2">
    <source>
        <dbReference type="Proteomes" id="UP001214603"/>
    </source>
</evidence>
<dbReference type="EMBL" id="CP119935">
    <property type="protein sequence ID" value="WFD02715.1"/>
    <property type="molecule type" value="Genomic_DNA"/>
</dbReference>
<sequence>MRQAPARSASVPPALPAALRKHQRRLVAELREIATETHVLHRFWYKNHAQLRHMVWWRRVRCVRQLGCRIATGPLRGTVPRAGSTASHTDGAACAPLDSDTPILGTALLTSLAQAYASLWGEEAASWESLPRFSTPPTHKVKKAPFARALRAARALRTALDELQRRCEACFAHIHAHLNTPPAPMHVATCMALLGLCAHLATVCERLVRATM</sequence>
<organism evidence="1 2">
    <name type="scientific">Malassezia obtusa</name>
    <dbReference type="NCBI Taxonomy" id="76774"/>
    <lineage>
        <taxon>Eukaryota</taxon>
        <taxon>Fungi</taxon>
        <taxon>Dikarya</taxon>
        <taxon>Basidiomycota</taxon>
        <taxon>Ustilaginomycotina</taxon>
        <taxon>Malasseziomycetes</taxon>
        <taxon>Malasseziales</taxon>
        <taxon>Malasseziaceae</taxon>
        <taxon>Malassezia</taxon>
    </lineage>
</organism>
<evidence type="ECO:0000313" key="1">
    <source>
        <dbReference type="EMBL" id="WFD02715.1"/>
    </source>
</evidence>